<dbReference type="InterPro" id="IPR017330">
    <property type="entry name" value="SPAG7"/>
</dbReference>
<dbReference type="GeneTree" id="ENSGT00390000001520"/>
<reference evidence="2" key="4">
    <citation type="submission" date="2025-09" db="UniProtKB">
        <authorList>
            <consortium name="Ensembl"/>
        </authorList>
    </citation>
    <scope>IDENTIFICATION</scope>
    <source>
        <strain evidence="2">17573</strain>
    </source>
</reference>
<reference evidence="2" key="2">
    <citation type="submission" date="2019-01" db="EMBL/GenBank/DDBJ databases">
        <authorList>
            <person name="Graves T."/>
            <person name="Eichler E.E."/>
            <person name="Wilson R.K."/>
        </authorList>
    </citation>
    <scope>NUCLEOTIDE SEQUENCE [LARGE SCALE GENOMIC DNA]</scope>
    <source>
        <strain evidence="2">17573</strain>
    </source>
</reference>
<keyword evidence="3" id="KW-1185">Reference proteome</keyword>
<dbReference type="InParanoid" id="A0A5F7ZW80"/>
<dbReference type="SUPFAM" id="SSF82708">
    <property type="entry name" value="R3H domain"/>
    <property type="match status" value="1"/>
</dbReference>
<evidence type="ECO:0000313" key="2">
    <source>
        <dbReference type="Ensembl" id="ENSMMUP00000068882.1"/>
    </source>
</evidence>
<dbReference type="VGNC" id="VGNC:77852">
    <property type="gene designation" value="SPAG7"/>
</dbReference>
<accession>A0A5F7ZW80</accession>
<dbReference type="FunCoup" id="A0A5F7ZW80">
    <property type="interactions" value="541"/>
</dbReference>
<evidence type="ECO:0000313" key="4">
    <source>
        <dbReference type="VGNC" id="VGNC:77852"/>
    </source>
</evidence>
<name>A0A5F7ZW80_MACMU</name>
<sequence length="267" mass="29574">MPGSQWHGGWGGCWGGVEGPPTQLGWGVLGWSHCFISSSFPLSQDGEGGVRFHSRQRADQEKVSANEQDREEHTVSVSGLGEEGNGWLAGHERASRGLLQRRALGPLLAHDTLSPLPSHPRHDVVEVAGLTSFSFGEDDDCRYVMIFKKEFAPSDEELDSYRRGEEWDPQKAEEKRKLKELAQRQEEEAAQQGPVVVSPASDYKDKYSHLIGKGAAKDAAHMLQANKTYGCVPVANKRDTRSIEEAMNEIRAKKRLRQSGEELPPTS</sequence>
<feature type="compositionally biased region" description="Basic and acidic residues" evidence="1">
    <location>
        <begin position="159"/>
        <end position="187"/>
    </location>
</feature>
<dbReference type="ExpressionAtlas" id="A0A5F7ZW80">
    <property type="expression patterns" value="baseline"/>
</dbReference>
<protein>
    <submittedName>
        <fullName evidence="2">Sperm associated antigen 7</fullName>
    </submittedName>
</protein>
<gene>
    <name evidence="2 4" type="primary">SPAG7</name>
</gene>
<dbReference type="PANTHER" id="PTHR13498">
    <property type="entry name" value="SPERM ASSOCIATED ANTIGEN 7"/>
    <property type="match status" value="1"/>
</dbReference>
<dbReference type="Gene3D" id="3.30.1370.50">
    <property type="entry name" value="R3H-like domain"/>
    <property type="match status" value="1"/>
</dbReference>
<evidence type="ECO:0000313" key="3">
    <source>
        <dbReference type="Proteomes" id="UP000006718"/>
    </source>
</evidence>
<feature type="region of interest" description="Disordered" evidence="1">
    <location>
        <begin position="158"/>
        <end position="200"/>
    </location>
</feature>
<dbReference type="Proteomes" id="UP000006718">
    <property type="component" value="Chromosome 16"/>
</dbReference>
<proteinExistence type="predicted"/>
<feature type="compositionally biased region" description="Basic and acidic residues" evidence="1">
    <location>
        <begin position="56"/>
        <end position="74"/>
    </location>
</feature>
<dbReference type="GO" id="GO:0003676">
    <property type="term" value="F:nucleic acid binding"/>
    <property type="evidence" value="ECO:0007669"/>
    <property type="project" value="InterPro"/>
</dbReference>
<feature type="region of interest" description="Disordered" evidence="1">
    <location>
        <begin position="47"/>
        <end position="87"/>
    </location>
</feature>
<organism evidence="2 3">
    <name type="scientific">Macaca mulatta</name>
    <name type="common">Rhesus macaque</name>
    <dbReference type="NCBI Taxonomy" id="9544"/>
    <lineage>
        <taxon>Eukaryota</taxon>
        <taxon>Metazoa</taxon>
        <taxon>Chordata</taxon>
        <taxon>Craniata</taxon>
        <taxon>Vertebrata</taxon>
        <taxon>Euteleostomi</taxon>
        <taxon>Mammalia</taxon>
        <taxon>Eutheria</taxon>
        <taxon>Euarchontoglires</taxon>
        <taxon>Primates</taxon>
        <taxon>Haplorrhini</taxon>
        <taxon>Catarrhini</taxon>
        <taxon>Cercopithecidae</taxon>
        <taxon>Cercopithecinae</taxon>
        <taxon>Macaca</taxon>
    </lineage>
</organism>
<reference evidence="3" key="1">
    <citation type="journal article" date="2007" name="Science">
        <title>Evolutionary and biomedical insights from the rhesus macaque genome.</title>
        <authorList>
            <person name="Gibbs R.A."/>
            <person name="Rogers J."/>
            <person name="Katze M.G."/>
            <person name="Bumgarner R."/>
            <person name="Weinstock G.M."/>
            <person name="Mardis E.R."/>
            <person name="Remington K.A."/>
            <person name="Strausberg R.L."/>
            <person name="Venter J.C."/>
            <person name="Wilson R.K."/>
            <person name="Batzer M.A."/>
            <person name="Bustamante C.D."/>
            <person name="Eichler E.E."/>
            <person name="Hahn M.W."/>
            <person name="Hardison R.C."/>
            <person name="Makova K.D."/>
            <person name="Miller W."/>
            <person name="Milosavljevic A."/>
            <person name="Palermo R.E."/>
            <person name="Siepel A."/>
            <person name="Sikela J.M."/>
            <person name="Attaway T."/>
            <person name="Bell S."/>
            <person name="Bernard K.E."/>
            <person name="Buhay C.J."/>
            <person name="Chandrabose M.N."/>
            <person name="Dao M."/>
            <person name="Davis C."/>
            <person name="Delehaunty K.D."/>
            <person name="Ding Y."/>
            <person name="Dinh H.H."/>
            <person name="Dugan-Rocha S."/>
            <person name="Fulton L.A."/>
            <person name="Gabisi R.A."/>
            <person name="Garner T.T."/>
            <person name="Godfrey J."/>
            <person name="Hawes A.C."/>
            <person name="Hernandez J."/>
            <person name="Hines S."/>
            <person name="Holder M."/>
            <person name="Hume J."/>
            <person name="Jhangiani S.N."/>
            <person name="Joshi V."/>
            <person name="Khan Z.M."/>
            <person name="Kirkness E.F."/>
            <person name="Cree A."/>
            <person name="Fowler R.G."/>
            <person name="Lee S."/>
            <person name="Lewis L.R."/>
            <person name="Li Z."/>
            <person name="Liu Y.-S."/>
            <person name="Moore S.M."/>
            <person name="Muzny D."/>
            <person name="Nazareth L.V."/>
            <person name="Ngo D.N."/>
            <person name="Okwuonu G.O."/>
            <person name="Pai G."/>
            <person name="Parker D."/>
            <person name="Paul H.A."/>
            <person name="Pfannkoch C."/>
            <person name="Pohl C.S."/>
            <person name="Rogers Y.-H.C."/>
            <person name="Ruiz S.J."/>
            <person name="Sabo A."/>
            <person name="Santibanez J."/>
            <person name="Schneider B.W."/>
            <person name="Smith S.M."/>
            <person name="Sodergren E."/>
            <person name="Svatek A.F."/>
            <person name="Utterback T.R."/>
            <person name="Vattathil S."/>
            <person name="Warren W."/>
            <person name="White C.S."/>
            <person name="Chinwalla A.T."/>
            <person name="Feng Y."/>
            <person name="Halpern A.L."/>
            <person name="Hillier L.W."/>
            <person name="Huang X."/>
            <person name="Minx P."/>
            <person name="Nelson J.O."/>
            <person name="Pepin K.H."/>
            <person name="Qin X."/>
            <person name="Sutton G.G."/>
            <person name="Venter E."/>
            <person name="Walenz B.P."/>
            <person name="Wallis J.W."/>
            <person name="Worley K.C."/>
            <person name="Yang S.-P."/>
            <person name="Jones S.M."/>
            <person name="Marra M.A."/>
            <person name="Rocchi M."/>
            <person name="Schein J.E."/>
            <person name="Baertsch R."/>
            <person name="Clarke L."/>
            <person name="Csuros M."/>
            <person name="Glasscock J."/>
            <person name="Harris R.A."/>
            <person name="Havlak P."/>
            <person name="Jackson A.R."/>
            <person name="Jiang H."/>
            <person name="Liu Y."/>
            <person name="Messina D.N."/>
            <person name="Shen Y."/>
            <person name="Song H.X.-Z."/>
            <person name="Wylie T."/>
            <person name="Zhang L."/>
            <person name="Birney E."/>
            <person name="Han K."/>
            <person name="Konkel M.K."/>
            <person name="Lee J."/>
            <person name="Smit A.F.A."/>
            <person name="Ullmer B."/>
            <person name="Wang H."/>
            <person name="Xing J."/>
            <person name="Burhans R."/>
            <person name="Cheng Z."/>
            <person name="Karro J.E."/>
            <person name="Ma J."/>
            <person name="Raney B."/>
            <person name="She X."/>
            <person name="Cox M.J."/>
            <person name="Demuth J.P."/>
            <person name="Dumas L.J."/>
            <person name="Han S.-G."/>
            <person name="Hopkins J."/>
            <person name="Karimpour-Fard A."/>
            <person name="Kim Y.H."/>
            <person name="Pollack J.R."/>
            <person name="Vinar T."/>
            <person name="Addo-Quaye C."/>
            <person name="Degenhardt J."/>
            <person name="Denby A."/>
            <person name="Hubisz M.J."/>
            <person name="Indap A."/>
            <person name="Kosiol C."/>
            <person name="Lahn B.T."/>
            <person name="Lawson H.A."/>
            <person name="Marklein A."/>
            <person name="Nielsen R."/>
            <person name="Vallender E.J."/>
            <person name="Clark A.G."/>
            <person name="Ferguson B."/>
            <person name="Hernandez R.D."/>
            <person name="Hirani K."/>
            <person name="Kehrer-Sawatzki H."/>
            <person name="Kolb J."/>
            <person name="Patil S."/>
            <person name="Pu L.-L."/>
            <person name="Ren Y."/>
            <person name="Smith D.G."/>
            <person name="Wheeler D.A."/>
            <person name="Schenck I."/>
            <person name="Ball E.V."/>
            <person name="Chen R."/>
            <person name="Cooper D.N."/>
            <person name="Giardine B."/>
            <person name="Hsu F."/>
            <person name="Kent W.J."/>
            <person name="Lesk A."/>
            <person name="Nelson D.L."/>
            <person name="O'brien W.E."/>
            <person name="Pruefer K."/>
            <person name="Stenson P.D."/>
            <person name="Wallace J.C."/>
            <person name="Ke H."/>
            <person name="Liu X.-M."/>
            <person name="Wang P."/>
            <person name="Xiang A.P."/>
            <person name="Yang F."/>
            <person name="Barber G.P."/>
            <person name="Haussler D."/>
            <person name="Karolchik D."/>
            <person name="Kern A.D."/>
            <person name="Kuhn R.M."/>
            <person name="Smith K.E."/>
            <person name="Zwieg A.S."/>
        </authorList>
    </citation>
    <scope>NUCLEOTIDE SEQUENCE [LARGE SCALE GENOMIC DNA]</scope>
    <source>
        <strain evidence="3">17573</strain>
    </source>
</reference>
<evidence type="ECO:0000256" key="1">
    <source>
        <dbReference type="SAM" id="MobiDB-lite"/>
    </source>
</evidence>
<reference evidence="2" key="3">
    <citation type="submission" date="2025-08" db="UniProtKB">
        <authorList>
            <consortium name="Ensembl"/>
        </authorList>
    </citation>
    <scope>IDENTIFICATION</scope>
    <source>
        <strain evidence="2">17573</strain>
    </source>
</reference>
<dbReference type="PANTHER" id="PTHR13498:SF3">
    <property type="entry name" value="SPERM-ASSOCIATED ANTIGEN 7"/>
    <property type="match status" value="1"/>
</dbReference>
<dbReference type="InterPro" id="IPR036867">
    <property type="entry name" value="R3H_dom_sf"/>
</dbReference>
<dbReference type="Bgee" id="ENSMMUG00000054585">
    <property type="expression patterns" value="Expressed in ileum and 23 other cell types or tissues"/>
</dbReference>
<dbReference type="VEuPathDB" id="HostDB:ENSMMUG00000054585"/>
<dbReference type="Ensembl" id="ENSMMUT00000101510.1">
    <property type="protein sequence ID" value="ENSMMUP00000068882.1"/>
    <property type="gene ID" value="ENSMMUG00000054585.1"/>
</dbReference>
<dbReference type="AlphaFoldDB" id="A0A5F7ZW80"/>
<dbReference type="SMR" id="A0A5F7ZW80"/>